<dbReference type="RefSeq" id="WP_319926633.1">
    <property type="nucleotide sequence ID" value="NZ_VCDP01000045.1"/>
</dbReference>
<reference evidence="3" key="1">
    <citation type="journal article" date="2024" name="Toxins">
        <title>Genome Sequence Analysis of Native Xenorhabdus Strains Isolated from Entomopathogenic Nematodes in Argentina.</title>
        <authorList>
            <person name="Palma L."/>
            <person name="Frizzo L."/>
            <person name="Kaiser S."/>
            <person name="Berry C."/>
            <person name="Caballero P."/>
            <person name="Bode H.B."/>
            <person name="Del Valle E.E."/>
        </authorList>
    </citation>
    <scope>NUCLEOTIDE SEQUENCE [LARGE SCALE GENOMIC DNA]</scope>
    <source>
        <strain evidence="3">Reich</strain>
    </source>
</reference>
<sequence>MTLTLRQWRAGDDIFSLLPMECRLRFKRDGELSFLVKAANLRPLRHLAYILSAWILIVCKGLAIVIKQSHNSAHLIFLFIENVLLINRLQVLS</sequence>
<organism evidence="2 3">
    <name type="scientific">Xenorhabdus littoralis</name>
    <dbReference type="NCBI Taxonomy" id="2582835"/>
    <lineage>
        <taxon>Bacteria</taxon>
        <taxon>Pseudomonadati</taxon>
        <taxon>Pseudomonadota</taxon>
        <taxon>Gammaproteobacteria</taxon>
        <taxon>Enterobacterales</taxon>
        <taxon>Morganellaceae</taxon>
        <taxon>Xenorhabdus</taxon>
    </lineage>
</organism>
<accession>A0ABU4SMQ4</accession>
<comment type="caution">
    <text evidence="2">The sequence shown here is derived from an EMBL/GenBank/DDBJ whole genome shotgun (WGS) entry which is preliminary data.</text>
</comment>
<dbReference type="Proteomes" id="UP001271640">
    <property type="component" value="Unassembled WGS sequence"/>
</dbReference>
<keyword evidence="1" id="KW-1133">Transmembrane helix</keyword>
<evidence type="ECO:0000313" key="3">
    <source>
        <dbReference type="Proteomes" id="UP001271640"/>
    </source>
</evidence>
<keyword evidence="1" id="KW-0472">Membrane</keyword>
<dbReference type="EMBL" id="VCDP01000045">
    <property type="protein sequence ID" value="MDX7999922.1"/>
    <property type="molecule type" value="Genomic_DNA"/>
</dbReference>
<evidence type="ECO:0000256" key="1">
    <source>
        <dbReference type="SAM" id="Phobius"/>
    </source>
</evidence>
<evidence type="ECO:0000313" key="2">
    <source>
        <dbReference type="EMBL" id="MDX7999922.1"/>
    </source>
</evidence>
<protein>
    <submittedName>
        <fullName evidence="2">Uncharacterized protein</fullName>
    </submittedName>
</protein>
<proteinExistence type="predicted"/>
<name>A0ABU4SMQ4_9GAMM</name>
<keyword evidence="1" id="KW-0812">Transmembrane</keyword>
<feature type="transmembrane region" description="Helical" evidence="1">
    <location>
        <begin position="47"/>
        <end position="66"/>
    </location>
</feature>
<keyword evidence="3" id="KW-1185">Reference proteome</keyword>
<gene>
    <name evidence="2" type="ORF">FE394_12070</name>
</gene>